<name>A0A5C7GHP5_9FLAO</name>
<protein>
    <recommendedName>
        <fullName evidence="4">Cytochrome oxidase complex assembly protein 1</fullName>
    </recommendedName>
</protein>
<dbReference type="Pfam" id="PF08695">
    <property type="entry name" value="Coa1"/>
    <property type="match status" value="1"/>
</dbReference>
<reference evidence="2 3" key="1">
    <citation type="submission" date="2019-08" db="EMBL/GenBank/DDBJ databases">
        <title>Seonamhaeicola sediminis sp. nov., isolated from marine sediment.</title>
        <authorList>
            <person name="Cao W.R."/>
        </authorList>
    </citation>
    <scope>NUCLEOTIDE SEQUENCE [LARGE SCALE GENOMIC DNA]</scope>
    <source>
        <strain evidence="2 3">1505</strain>
    </source>
</reference>
<dbReference type="Proteomes" id="UP000321080">
    <property type="component" value="Unassembled WGS sequence"/>
</dbReference>
<feature type="transmembrane region" description="Helical" evidence="1">
    <location>
        <begin position="16"/>
        <end position="41"/>
    </location>
</feature>
<evidence type="ECO:0000313" key="2">
    <source>
        <dbReference type="EMBL" id="TXG37013.1"/>
    </source>
</evidence>
<proteinExistence type="predicted"/>
<dbReference type="AlphaFoldDB" id="A0A5C7GHP5"/>
<keyword evidence="1" id="KW-0812">Transmembrane</keyword>
<dbReference type="OrthoDB" id="1178263at2"/>
<keyword evidence="1" id="KW-0472">Membrane</keyword>
<accession>A0A5C7GHP5</accession>
<dbReference type="EMBL" id="VRKQ01000010">
    <property type="protein sequence ID" value="TXG37013.1"/>
    <property type="molecule type" value="Genomic_DNA"/>
</dbReference>
<gene>
    <name evidence="2" type="ORF">FUA22_10625</name>
</gene>
<dbReference type="InterPro" id="IPR014807">
    <property type="entry name" value="Coa1"/>
</dbReference>
<evidence type="ECO:0008006" key="4">
    <source>
        <dbReference type="Google" id="ProtNLM"/>
    </source>
</evidence>
<organism evidence="2 3">
    <name type="scientific">Seonamhaeicola maritimus</name>
    <dbReference type="NCBI Taxonomy" id="2591822"/>
    <lineage>
        <taxon>Bacteria</taxon>
        <taxon>Pseudomonadati</taxon>
        <taxon>Bacteroidota</taxon>
        <taxon>Flavobacteriia</taxon>
        <taxon>Flavobacteriales</taxon>
        <taxon>Flavobacteriaceae</taxon>
    </lineage>
</organism>
<keyword evidence="1" id="KW-1133">Transmembrane helix</keyword>
<dbReference type="RefSeq" id="WP_147768120.1">
    <property type="nucleotide sequence ID" value="NZ_VRKQ01000010.1"/>
</dbReference>
<keyword evidence="3" id="KW-1185">Reference proteome</keyword>
<evidence type="ECO:0000313" key="3">
    <source>
        <dbReference type="Proteomes" id="UP000321080"/>
    </source>
</evidence>
<sequence length="143" mass="15441">MEETNQKSWFGRNWPWVLPVGGCLTLIVLAVMGIGTLFVGVSKMFTSSAPYEYALSEASNNAEVIAVLGEPIESDGIISGNISLKNNDGEADFSIPIKGPNGVGSITVVGTKTDGEWTYKLLYVTIKETQEQINLLKKDLEGI</sequence>
<evidence type="ECO:0000256" key="1">
    <source>
        <dbReference type="SAM" id="Phobius"/>
    </source>
</evidence>
<comment type="caution">
    <text evidence="2">The sequence shown here is derived from an EMBL/GenBank/DDBJ whole genome shotgun (WGS) entry which is preliminary data.</text>
</comment>